<gene>
    <name evidence="1" type="ORF">EZS28_014000</name>
</gene>
<reference evidence="1 2" key="1">
    <citation type="submission" date="2019-03" db="EMBL/GenBank/DDBJ databases">
        <title>Single cell metagenomics reveals metabolic interactions within the superorganism composed of flagellate Streblomastix strix and complex community of Bacteroidetes bacteria on its surface.</title>
        <authorList>
            <person name="Treitli S.C."/>
            <person name="Kolisko M."/>
            <person name="Husnik F."/>
            <person name="Keeling P."/>
            <person name="Hampl V."/>
        </authorList>
    </citation>
    <scope>NUCLEOTIDE SEQUENCE [LARGE SCALE GENOMIC DNA]</scope>
    <source>
        <strain evidence="1">ST1C</strain>
    </source>
</reference>
<evidence type="ECO:0000313" key="1">
    <source>
        <dbReference type="EMBL" id="KAA6390469.1"/>
    </source>
</evidence>
<evidence type="ECO:0000313" key="2">
    <source>
        <dbReference type="Proteomes" id="UP000324800"/>
    </source>
</evidence>
<protein>
    <submittedName>
        <fullName evidence="1">Uncharacterized protein</fullName>
    </submittedName>
</protein>
<organism evidence="1 2">
    <name type="scientific">Streblomastix strix</name>
    <dbReference type="NCBI Taxonomy" id="222440"/>
    <lineage>
        <taxon>Eukaryota</taxon>
        <taxon>Metamonada</taxon>
        <taxon>Preaxostyla</taxon>
        <taxon>Oxymonadida</taxon>
        <taxon>Streblomastigidae</taxon>
        <taxon>Streblomastix</taxon>
    </lineage>
</organism>
<sequence>MHFSQSRFGGRIFLSTNGHYNPSSSSLNLQGMKIYNNSADKYGQRQYIKGNYSDLSSNKGDLVGVQMLSQDFSTSEQSLIIQDQRNLEFWWKNPHLQIWHVQNGDQQTPGFVGYD</sequence>
<dbReference type="AlphaFoldDB" id="A0A5J4W7N5"/>
<accession>A0A5J4W7N5</accession>
<proteinExistence type="predicted"/>
<comment type="caution">
    <text evidence="1">The sequence shown here is derived from an EMBL/GenBank/DDBJ whole genome shotgun (WGS) entry which is preliminary data.</text>
</comment>
<dbReference type="Proteomes" id="UP000324800">
    <property type="component" value="Unassembled WGS sequence"/>
</dbReference>
<name>A0A5J4W7N5_9EUKA</name>
<dbReference type="EMBL" id="SNRW01003208">
    <property type="protein sequence ID" value="KAA6390469.1"/>
    <property type="molecule type" value="Genomic_DNA"/>
</dbReference>